<organism evidence="1 2">
    <name type="scientific">Amycolatopsis methanolica 239</name>
    <dbReference type="NCBI Taxonomy" id="1068978"/>
    <lineage>
        <taxon>Bacteria</taxon>
        <taxon>Bacillati</taxon>
        <taxon>Actinomycetota</taxon>
        <taxon>Actinomycetes</taxon>
        <taxon>Pseudonocardiales</taxon>
        <taxon>Pseudonocardiaceae</taxon>
        <taxon>Amycolatopsis</taxon>
        <taxon>Amycolatopsis methanolica group</taxon>
    </lineage>
</organism>
<dbReference type="Proteomes" id="UP000062973">
    <property type="component" value="Chromosome"/>
</dbReference>
<reference evidence="1 2" key="1">
    <citation type="submission" date="2014-07" db="EMBL/GenBank/DDBJ databases">
        <title>Whole Genome Sequence of the Amycolatopsis methanolica 239.</title>
        <authorList>
            <person name="Tang B."/>
        </authorList>
    </citation>
    <scope>NUCLEOTIDE SEQUENCE [LARGE SCALE GENOMIC DNA]</scope>
    <source>
        <strain evidence="1 2">239</strain>
    </source>
</reference>
<dbReference type="KEGG" id="amq:AMETH_1224"/>
<proteinExistence type="predicted"/>
<dbReference type="HOGENOM" id="CLU_2434405_0_0_11"/>
<dbReference type="PATRIC" id="fig|1068978.7.peg.1290"/>
<accession>A0A076MQU1</accession>
<evidence type="ECO:0000313" key="2">
    <source>
        <dbReference type="Proteomes" id="UP000062973"/>
    </source>
</evidence>
<sequence length="90" mass="10213">MIWRGRVRVTNGSAVLRCYRRTVCGCGRKQRRLQVFGTPLRDETGAVRSPRSLRRALRAAAKAWQPDRTCDACARRSRAGVLDRNNATVR</sequence>
<dbReference type="AlphaFoldDB" id="A0A076MQU1"/>
<protein>
    <submittedName>
        <fullName evidence="1">Uncharacterized protein</fullName>
    </submittedName>
</protein>
<evidence type="ECO:0000313" key="1">
    <source>
        <dbReference type="EMBL" id="AIJ21316.1"/>
    </source>
</evidence>
<gene>
    <name evidence="1" type="ORF">AMETH_1224</name>
</gene>
<dbReference type="STRING" id="1068978.AMETH_1224"/>
<name>A0A076MQU1_AMYME</name>
<keyword evidence="2" id="KW-1185">Reference proteome</keyword>
<dbReference type="EMBL" id="CP009110">
    <property type="protein sequence ID" value="AIJ21316.1"/>
    <property type="molecule type" value="Genomic_DNA"/>
</dbReference>